<proteinExistence type="predicted"/>
<feature type="compositionally biased region" description="Low complexity" evidence="1">
    <location>
        <begin position="24"/>
        <end position="33"/>
    </location>
</feature>
<reference evidence="2 3" key="1">
    <citation type="journal article" date="2020" name="Nature">
        <title>Six reference-quality genomes reveal evolution of bat adaptations.</title>
        <authorList>
            <person name="Jebb D."/>
            <person name="Huang Z."/>
            <person name="Pippel M."/>
            <person name="Hughes G.M."/>
            <person name="Lavrichenko K."/>
            <person name="Devanna P."/>
            <person name="Winkler S."/>
            <person name="Jermiin L.S."/>
            <person name="Skirmuntt E.C."/>
            <person name="Katzourakis A."/>
            <person name="Burkitt-Gray L."/>
            <person name="Ray D.A."/>
            <person name="Sullivan K.A.M."/>
            <person name="Roscito J.G."/>
            <person name="Kirilenko B.M."/>
            <person name="Davalos L.M."/>
            <person name="Corthals A.P."/>
            <person name="Power M.L."/>
            <person name="Jones G."/>
            <person name="Ransome R.D."/>
            <person name="Dechmann D.K.N."/>
            <person name="Locatelli A.G."/>
            <person name="Puechmaille S.J."/>
            <person name="Fedrigo O."/>
            <person name="Jarvis E.D."/>
            <person name="Hiller M."/>
            <person name="Vernes S.C."/>
            <person name="Myers E.W."/>
            <person name="Teeling E.C."/>
        </authorList>
    </citation>
    <scope>NUCLEOTIDE SEQUENCE [LARGE SCALE GENOMIC DNA]</scope>
    <source>
        <strain evidence="2">MRhiFer1</strain>
        <tissue evidence="2">Lung</tissue>
    </source>
</reference>
<evidence type="ECO:0000256" key="1">
    <source>
        <dbReference type="SAM" id="MobiDB-lite"/>
    </source>
</evidence>
<protein>
    <submittedName>
        <fullName evidence="2">Uncharacterized protein</fullName>
    </submittedName>
</protein>
<evidence type="ECO:0000313" key="3">
    <source>
        <dbReference type="Proteomes" id="UP000585614"/>
    </source>
</evidence>
<evidence type="ECO:0000313" key="2">
    <source>
        <dbReference type="EMBL" id="KAF6376407.1"/>
    </source>
</evidence>
<gene>
    <name evidence="2" type="ORF">mRhiFer1_009598</name>
</gene>
<name>A0A7J7ZQ27_RHIFE</name>
<organism evidence="2 3">
    <name type="scientific">Rhinolophus ferrumequinum</name>
    <name type="common">Greater horseshoe bat</name>
    <dbReference type="NCBI Taxonomy" id="59479"/>
    <lineage>
        <taxon>Eukaryota</taxon>
        <taxon>Metazoa</taxon>
        <taxon>Chordata</taxon>
        <taxon>Craniata</taxon>
        <taxon>Vertebrata</taxon>
        <taxon>Euteleostomi</taxon>
        <taxon>Mammalia</taxon>
        <taxon>Eutheria</taxon>
        <taxon>Laurasiatheria</taxon>
        <taxon>Chiroptera</taxon>
        <taxon>Yinpterochiroptera</taxon>
        <taxon>Rhinolophoidea</taxon>
        <taxon>Rhinolophidae</taxon>
        <taxon>Rhinolophinae</taxon>
        <taxon>Rhinolophus</taxon>
    </lineage>
</organism>
<dbReference type="Proteomes" id="UP000585614">
    <property type="component" value="Unassembled WGS sequence"/>
</dbReference>
<comment type="caution">
    <text evidence="2">The sequence shown here is derived from an EMBL/GenBank/DDBJ whole genome shotgun (WGS) entry which is preliminary data.</text>
</comment>
<dbReference type="EMBL" id="JACAGC010000003">
    <property type="protein sequence ID" value="KAF6376407.1"/>
    <property type="molecule type" value="Genomic_DNA"/>
</dbReference>
<sequence length="130" mass="14471">MRSSSGFAGQHPAFRGAAGGGRQGAASRSARLGGFPAAQAQDAACRAGGRRKEKKILFAVWRMGRKTESGKPCRKLLQKPSWLVRSVLYLDEWQVDFTFSRRSKEERNHICFIYSHSPFKPVSRADQNTA</sequence>
<accession>A0A7J7ZQ27</accession>
<feature type="region of interest" description="Disordered" evidence="1">
    <location>
        <begin position="1"/>
        <end position="33"/>
    </location>
</feature>
<dbReference type="AlphaFoldDB" id="A0A7J7ZQ27"/>